<protein>
    <recommendedName>
        <fullName evidence="5">Monopolin complex subunit Csm1/Pcs1 C-terminal domain-containing protein</fullName>
    </recommendedName>
</protein>
<dbReference type="GO" id="GO:0005730">
    <property type="term" value="C:nucleolus"/>
    <property type="evidence" value="ECO:0007669"/>
    <property type="project" value="TreeGrafter"/>
</dbReference>
<feature type="coiled-coil region" evidence="1">
    <location>
        <begin position="246"/>
        <end position="393"/>
    </location>
</feature>
<evidence type="ECO:0000256" key="1">
    <source>
        <dbReference type="SAM" id="Coils"/>
    </source>
</evidence>
<evidence type="ECO:0000313" key="4">
    <source>
        <dbReference type="Proteomes" id="UP000807342"/>
    </source>
</evidence>
<organism evidence="3 4">
    <name type="scientific">Macrolepiota fuliginosa MF-IS2</name>
    <dbReference type="NCBI Taxonomy" id="1400762"/>
    <lineage>
        <taxon>Eukaryota</taxon>
        <taxon>Fungi</taxon>
        <taxon>Dikarya</taxon>
        <taxon>Basidiomycota</taxon>
        <taxon>Agaricomycotina</taxon>
        <taxon>Agaricomycetes</taxon>
        <taxon>Agaricomycetidae</taxon>
        <taxon>Agaricales</taxon>
        <taxon>Agaricineae</taxon>
        <taxon>Agaricaceae</taxon>
        <taxon>Macrolepiota</taxon>
    </lineage>
</organism>
<evidence type="ECO:0000256" key="2">
    <source>
        <dbReference type="SAM" id="MobiDB-lite"/>
    </source>
</evidence>
<reference evidence="3" key="1">
    <citation type="submission" date="2020-11" db="EMBL/GenBank/DDBJ databases">
        <authorList>
            <consortium name="DOE Joint Genome Institute"/>
            <person name="Ahrendt S."/>
            <person name="Riley R."/>
            <person name="Andreopoulos W."/>
            <person name="Labutti K."/>
            <person name="Pangilinan J."/>
            <person name="Ruiz-Duenas F.J."/>
            <person name="Barrasa J.M."/>
            <person name="Sanchez-Garcia M."/>
            <person name="Camarero S."/>
            <person name="Miyauchi S."/>
            <person name="Serrano A."/>
            <person name="Linde D."/>
            <person name="Babiker R."/>
            <person name="Drula E."/>
            <person name="Ayuso-Fernandez I."/>
            <person name="Pacheco R."/>
            <person name="Padilla G."/>
            <person name="Ferreira P."/>
            <person name="Barriuso J."/>
            <person name="Kellner H."/>
            <person name="Castanera R."/>
            <person name="Alfaro M."/>
            <person name="Ramirez L."/>
            <person name="Pisabarro A.G."/>
            <person name="Kuo A."/>
            <person name="Tritt A."/>
            <person name="Lipzen A."/>
            <person name="He G."/>
            <person name="Yan M."/>
            <person name="Ng V."/>
            <person name="Cullen D."/>
            <person name="Martin F."/>
            <person name="Rosso M.-N."/>
            <person name="Henrissat B."/>
            <person name="Hibbett D."/>
            <person name="Martinez A.T."/>
            <person name="Grigoriev I.V."/>
        </authorList>
    </citation>
    <scope>NUCLEOTIDE SEQUENCE</scope>
    <source>
        <strain evidence="3">MF-IS2</strain>
    </source>
</reference>
<gene>
    <name evidence="3" type="ORF">P691DRAFT_775094</name>
</gene>
<dbReference type="OrthoDB" id="3216420at2759"/>
<sequence length="548" mass="60172">MSDDSVEFGGFGPTTPAHPSMKPKAKARVATGTGNAGAESKSTKQIQMRTASGGNDREPGPSKQRTTGDAPGRAPKRRKQQKDVAVDNGGYETRMGAEAEQAEEERIIVDDVVATSDEDEVQAEVMTKVNGNGKQKGRANGRSTQQKGKLPPRPEFKKAQEVQASEEEEGGGEGAIPDGSTEPSGRNGRGAKAKAVGGRGKTQAKRAREENTLDLDDSLEGHDAVAGLIEKVGRAGANTGSSLKADAKKDAELARLREQVNQLQKENQTLTNQMEELFRVRETEVEALLQNLEERYEAKIRAAEEVTQALTEQLTKKQPLAGTGKSSILHLITREAAEEERQGLDKEIAKLKSDLDDTLKKLASKDKIIEELNQTEKDLKTELKAEIERASALAKHTPRHPQPTPHHGTIAEDPKHREAIRIYEDLTNIIIPNIRSSPGASSKDEWIFTCCYTHTNESDSVNATTYSISFTLRSYEDTSEGVFTDWIQYLPVSLEKESPDFVEKLGFLNAAFQFERNQLALFLRTLYTTVEGIVKAAEDDEDEEMGED</sequence>
<dbReference type="GO" id="GO:0051315">
    <property type="term" value="P:attachment of mitotic spindle microtubules to kinetochore"/>
    <property type="evidence" value="ECO:0007669"/>
    <property type="project" value="TreeGrafter"/>
</dbReference>
<keyword evidence="4" id="KW-1185">Reference proteome</keyword>
<dbReference type="GO" id="GO:1990644">
    <property type="term" value="F:microtubule site clamp"/>
    <property type="evidence" value="ECO:0007669"/>
    <property type="project" value="TreeGrafter"/>
</dbReference>
<dbReference type="Proteomes" id="UP000807342">
    <property type="component" value="Unassembled WGS sequence"/>
</dbReference>
<evidence type="ECO:0008006" key="5">
    <source>
        <dbReference type="Google" id="ProtNLM"/>
    </source>
</evidence>
<proteinExistence type="predicted"/>
<dbReference type="GO" id="GO:0072686">
    <property type="term" value="C:mitotic spindle"/>
    <property type="evidence" value="ECO:0007669"/>
    <property type="project" value="TreeGrafter"/>
</dbReference>
<keyword evidence="1" id="KW-0175">Coiled coil</keyword>
<dbReference type="GO" id="GO:0033551">
    <property type="term" value="C:monopolin complex"/>
    <property type="evidence" value="ECO:0007669"/>
    <property type="project" value="InterPro"/>
</dbReference>
<comment type="caution">
    <text evidence="3">The sequence shown here is derived from an EMBL/GenBank/DDBJ whole genome shotgun (WGS) entry which is preliminary data.</text>
</comment>
<dbReference type="GO" id="GO:0034506">
    <property type="term" value="C:chromosome, centromeric core domain"/>
    <property type="evidence" value="ECO:0007669"/>
    <property type="project" value="TreeGrafter"/>
</dbReference>
<dbReference type="CDD" id="cd23787">
    <property type="entry name" value="RWD_CSM1"/>
    <property type="match status" value="1"/>
</dbReference>
<feature type="region of interest" description="Disordered" evidence="2">
    <location>
        <begin position="1"/>
        <end position="209"/>
    </location>
</feature>
<dbReference type="GO" id="GO:0045144">
    <property type="term" value="P:meiotic sister chromatid segregation"/>
    <property type="evidence" value="ECO:0007669"/>
    <property type="project" value="TreeGrafter"/>
</dbReference>
<name>A0A9P6C550_9AGAR</name>
<dbReference type="PANTHER" id="PTHR28006:SF1">
    <property type="entry name" value="MONOPOLIN COMPLEX SUBUNIT CSM1"/>
    <property type="match status" value="1"/>
</dbReference>
<dbReference type="PANTHER" id="PTHR28006">
    <property type="entry name" value="MONOPOLIN COMPLEX SUBUNIT CSM1"/>
    <property type="match status" value="1"/>
</dbReference>
<dbReference type="AlphaFoldDB" id="A0A9P6C550"/>
<accession>A0A9P6C550</accession>
<dbReference type="EMBL" id="MU151147">
    <property type="protein sequence ID" value="KAF9448868.1"/>
    <property type="molecule type" value="Genomic_DNA"/>
</dbReference>
<evidence type="ECO:0000313" key="3">
    <source>
        <dbReference type="EMBL" id="KAF9448868.1"/>
    </source>
</evidence>
<feature type="compositionally biased region" description="Polar residues" evidence="2">
    <location>
        <begin position="43"/>
        <end position="53"/>
    </location>
</feature>
<dbReference type="InterPro" id="IPR040349">
    <property type="entry name" value="Csm1/Pcs1"/>
</dbReference>